<dbReference type="RefSeq" id="XP_012192165.1">
    <property type="nucleotide sequence ID" value="XM_012336775.1"/>
</dbReference>
<dbReference type="AlphaFoldDB" id="R9PAZ6"/>
<protein>
    <submittedName>
        <fullName evidence="1">Uncharacterized protein</fullName>
    </submittedName>
</protein>
<proteinExistence type="predicted"/>
<name>R9PAZ6_PSEHS</name>
<dbReference type="EMBL" id="DF238821">
    <property type="protein sequence ID" value="GAC98578.1"/>
    <property type="molecule type" value="Genomic_DNA"/>
</dbReference>
<organism evidence="1 2">
    <name type="scientific">Pseudozyma hubeiensis (strain SY62)</name>
    <name type="common">Yeast</name>
    <dbReference type="NCBI Taxonomy" id="1305764"/>
    <lineage>
        <taxon>Eukaryota</taxon>
        <taxon>Fungi</taxon>
        <taxon>Dikarya</taxon>
        <taxon>Basidiomycota</taxon>
        <taxon>Ustilaginomycotina</taxon>
        <taxon>Ustilaginomycetes</taxon>
        <taxon>Ustilaginales</taxon>
        <taxon>Ustilaginaceae</taxon>
        <taxon>Pseudozyma</taxon>
    </lineage>
</organism>
<keyword evidence="2" id="KW-1185">Reference proteome</keyword>
<gene>
    <name evidence="1" type="ORF">PHSY_006172</name>
</gene>
<evidence type="ECO:0000313" key="1">
    <source>
        <dbReference type="EMBL" id="GAC98578.1"/>
    </source>
</evidence>
<sequence>MKSRCAKQDLSRTTPDVLRSRLTSFADFISPIFSPDSHDAISIGPQTRSRTVRFSAESQRLVREEHLKLSNCYRCSHELDTSPGKYSLDYWLRIPSSSHHLLLTFDRPARYTLSNHLALT</sequence>
<accession>R9PAZ6</accession>
<evidence type="ECO:0000313" key="2">
    <source>
        <dbReference type="Proteomes" id="UP000014071"/>
    </source>
</evidence>
<dbReference type="GeneID" id="24111444"/>
<reference evidence="2" key="1">
    <citation type="journal article" date="2013" name="Genome Announc.">
        <title>Draft genome sequence of the basidiomycetous yeast-like fungus Pseudozyma hubeiensis SY62, which produces an abundant amount of the biosurfactant mannosylerythritol lipids.</title>
        <authorList>
            <person name="Konishi M."/>
            <person name="Hatada Y."/>
            <person name="Horiuchi J."/>
        </authorList>
    </citation>
    <scope>NUCLEOTIDE SEQUENCE [LARGE SCALE GENOMIC DNA]</scope>
    <source>
        <strain evidence="2">SY62</strain>
    </source>
</reference>
<dbReference type="HOGENOM" id="CLU_2050673_0_0_1"/>
<dbReference type="Proteomes" id="UP000014071">
    <property type="component" value="Unassembled WGS sequence"/>
</dbReference>